<gene>
    <name evidence="2" type="ORF">LA5096_02493</name>
</gene>
<protein>
    <submittedName>
        <fullName evidence="2">Uncharacterized protein</fullName>
    </submittedName>
</protein>
<dbReference type="EMBL" id="CXWC01000010">
    <property type="protein sequence ID" value="CTQ70354.1"/>
    <property type="molecule type" value="Genomic_DNA"/>
</dbReference>
<evidence type="ECO:0000313" key="2">
    <source>
        <dbReference type="EMBL" id="CTQ70354.1"/>
    </source>
</evidence>
<organism evidence="2 3">
    <name type="scientific">Roseibium album</name>
    <dbReference type="NCBI Taxonomy" id="311410"/>
    <lineage>
        <taxon>Bacteria</taxon>
        <taxon>Pseudomonadati</taxon>
        <taxon>Pseudomonadota</taxon>
        <taxon>Alphaproteobacteria</taxon>
        <taxon>Hyphomicrobiales</taxon>
        <taxon>Stappiaceae</taxon>
        <taxon>Roseibium</taxon>
    </lineage>
</organism>
<name>A0A0M6Z540_9HYPH</name>
<sequence length="522" mass="59283">MVINKLALRKTNQVTLMSKLSRFLIFGVVTGFFYFTSSQVILSETSNDTLFDLFLGCMVDKDLECAAHVASDVAVSLKQQSKIRQIPTEGLARLPSTQLKIWADLSVYYSLEGDIESAKHFFRMAYPERIGSGAFSSARPINAAVEWLIYVSIVENRSKDFHEFMNFIEDFEGNTAKIDRKILVLHRVVRRIEKFGKQSKSGYEAKIISEWIKDQADSDSVSSKFISQLILDRNFSLARRLLAFFPSQDLQKIYLNEFEKLKSQEAIYEKITSELVQKNEKALHLTMRRYHEKGKGVSEVKQIVRELQMRGRYDLVPNFMSTALNFAREFEESNCRIVYTNAVLEFIVSSNISALQEHAIATLPTDLDSSTDHNCEGNIVEFNEHHREIFMALMFSPEQLATLSSESSFAQNSGEIVNSVYGVVGATASNLDQKSVTLLLTRLAELRSMGDRITRSRQLVFNAGIARQYGYDLSAFDLLAAAIFVATDASDIEKRQLLVTAINALFSWRHQLSRKKFIAQAY</sequence>
<feature type="transmembrane region" description="Helical" evidence="1">
    <location>
        <begin position="20"/>
        <end position="37"/>
    </location>
</feature>
<evidence type="ECO:0000313" key="3">
    <source>
        <dbReference type="Proteomes" id="UP000049983"/>
    </source>
</evidence>
<keyword evidence="1" id="KW-0812">Transmembrane</keyword>
<reference evidence="3" key="1">
    <citation type="submission" date="2015-07" db="EMBL/GenBank/DDBJ databases">
        <authorList>
            <person name="Rodrigo-Torres Lidia"/>
            <person name="Arahal R.David."/>
        </authorList>
    </citation>
    <scope>NUCLEOTIDE SEQUENCE [LARGE SCALE GENOMIC DNA]</scope>
    <source>
        <strain evidence="3">CECT 5096</strain>
    </source>
</reference>
<evidence type="ECO:0000256" key="1">
    <source>
        <dbReference type="SAM" id="Phobius"/>
    </source>
</evidence>
<dbReference type="AlphaFoldDB" id="A0A0M6Z540"/>
<dbReference type="Proteomes" id="UP000049983">
    <property type="component" value="Unassembled WGS sequence"/>
</dbReference>
<accession>A0A0M6Z540</accession>
<keyword evidence="3" id="KW-1185">Reference proteome</keyword>
<proteinExistence type="predicted"/>
<keyword evidence="1" id="KW-0472">Membrane</keyword>
<keyword evidence="1" id="KW-1133">Transmembrane helix</keyword>